<evidence type="ECO:0000313" key="3">
    <source>
        <dbReference type="Proteomes" id="UP000726737"/>
    </source>
</evidence>
<dbReference type="OrthoDB" id="2391092at2759"/>
<evidence type="ECO:0000313" key="2">
    <source>
        <dbReference type="EMBL" id="KAG0254890.1"/>
    </source>
</evidence>
<feature type="transmembrane region" description="Helical" evidence="1">
    <location>
        <begin position="39"/>
        <end position="60"/>
    </location>
</feature>
<feature type="transmembrane region" description="Helical" evidence="1">
    <location>
        <begin position="72"/>
        <end position="92"/>
    </location>
</feature>
<dbReference type="Proteomes" id="UP000726737">
    <property type="component" value="Unassembled WGS sequence"/>
</dbReference>
<organism evidence="2 3">
    <name type="scientific">Mortierella polycephala</name>
    <dbReference type="NCBI Taxonomy" id="41804"/>
    <lineage>
        <taxon>Eukaryota</taxon>
        <taxon>Fungi</taxon>
        <taxon>Fungi incertae sedis</taxon>
        <taxon>Mucoromycota</taxon>
        <taxon>Mortierellomycotina</taxon>
        <taxon>Mortierellomycetes</taxon>
        <taxon>Mortierellales</taxon>
        <taxon>Mortierellaceae</taxon>
        <taxon>Mortierella</taxon>
    </lineage>
</organism>
<sequence>MSSDTLRRLRAALFAISLVNVCFIFAYCARKLYYHGDLHLWWGILATFISVIVICTSYLYSLLGPPFLHKYLRAFFMLFLSLFTLGIKFRIIDVYREFEGPGFIDCSTEDAFCYLEFSDLITAVILGFLMLPEIALTVMKGPLPRRRGRSTQLDDKSLIQTQV</sequence>
<feature type="transmembrane region" description="Helical" evidence="1">
    <location>
        <begin position="12"/>
        <end position="33"/>
    </location>
</feature>
<keyword evidence="1" id="KW-1133">Transmembrane helix</keyword>
<proteinExistence type="predicted"/>
<evidence type="ECO:0000256" key="1">
    <source>
        <dbReference type="SAM" id="Phobius"/>
    </source>
</evidence>
<protein>
    <submittedName>
        <fullName evidence="2">Uncharacterized protein</fullName>
    </submittedName>
</protein>
<keyword evidence="1" id="KW-0812">Transmembrane</keyword>
<dbReference type="EMBL" id="JAAAJA010000378">
    <property type="protein sequence ID" value="KAG0254890.1"/>
    <property type="molecule type" value="Genomic_DNA"/>
</dbReference>
<dbReference type="AlphaFoldDB" id="A0A9P6PVY9"/>
<keyword evidence="1" id="KW-0472">Membrane</keyword>
<name>A0A9P6PVY9_9FUNG</name>
<accession>A0A9P6PVY9</accession>
<feature type="transmembrane region" description="Helical" evidence="1">
    <location>
        <begin position="120"/>
        <end position="139"/>
    </location>
</feature>
<gene>
    <name evidence="2" type="ORF">BG011_005451</name>
</gene>
<comment type="caution">
    <text evidence="2">The sequence shown here is derived from an EMBL/GenBank/DDBJ whole genome shotgun (WGS) entry which is preliminary data.</text>
</comment>
<keyword evidence="3" id="KW-1185">Reference proteome</keyword>
<reference evidence="2" key="1">
    <citation type="journal article" date="2020" name="Fungal Divers.">
        <title>Resolving the Mortierellaceae phylogeny through synthesis of multi-gene phylogenetics and phylogenomics.</title>
        <authorList>
            <person name="Vandepol N."/>
            <person name="Liber J."/>
            <person name="Desiro A."/>
            <person name="Na H."/>
            <person name="Kennedy M."/>
            <person name="Barry K."/>
            <person name="Grigoriev I.V."/>
            <person name="Miller A.N."/>
            <person name="O'Donnell K."/>
            <person name="Stajich J.E."/>
            <person name="Bonito G."/>
        </authorList>
    </citation>
    <scope>NUCLEOTIDE SEQUENCE</scope>
    <source>
        <strain evidence="2">KOD948</strain>
    </source>
</reference>